<gene>
    <name evidence="1" type="ORF">ATO12_17765</name>
</gene>
<sequence length="176" mass="20417">MITLHTKKNILFLLLLLLGVQYVAAQHCGWGFMCHKILILEKESIHPNHQFAIQLLDSAYTPIKDSNNRIVSFYQQKKNNTLVSHTMYDVSQNLEGFSLKNFSGLNYFVTLFQSCHNKNYHLQIENKTVNQKQIIALEPKHFQAICSSYINVNLKDKTLEIFDTIEKCKDAIIKLK</sequence>
<dbReference type="EMBL" id="AQRA01000005">
    <property type="protein sequence ID" value="EZH73781.1"/>
    <property type="molecule type" value="Genomic_DNA"/>
</dbReference>
<dbReference type="AlphaFoldDB" id="A0A023BUV2"/>
<name>A0A023BUV2_9FLAO</name>
<comment type="caution">
    <text evidence="1">The sequence shown here is derived from an EMBL/GenBank/DDBJ whole genome shotgun (WGS) entry which is preliminary data.</text>
</comment>
<evidence type="ECO:0000313" key="1">
    <source>
        <dbReference type="EMBL" id="EZH73781.1"/>
    </source>
</evidence>
<protein>
    <submittedName>
        <fullName evidence="1">Uncharacterized protein</fullName>
    </submittedName>
</protein>
<dbReference type="OrthoDB" id="9891973at2"/>
<evidence type="ECO:0000313" key="2">
    <source>
        <dbReference type="Proteomes" id="UP000023541"/>
    </source>
</evidence>
<reference evidence="1 2" key="1">
    <citation type="submission" date="2014-04" db="EMBL/GenBank/DDBJ databases">
        <title>Aquimarina sp. 22II-S11-z7 Genome Sequencing.</title>
        <authorList>
            <person name="Lai Q."/>
        </authorList>
    </citation>
    <scope>NUCLEOTIDE SEQUENCE [LARGE SCALE GENOMIC DNA]</scope>
    <source>
        <strain evidence="1 2">22II-S11-z7</strain>
    </source>
</reference>
<keyword evidence="2" id="KW-1185">Reference proteome</keyword>
<proteinExistence type="predicted"/>
<accession>A0A023BUV2</accession>
<dbReference type="STRING" id="1317122.ATO12_17765"/>
<dbReference type="Proteomes" id="UP000023541">
    <property type="component" value="Unassembled WGS sequence"/>
</dbReference>
<organism evidence="1 2">
    <name type="scientific">Aquimarina atlantica</name>
    <dbReference type="NCBI Taxonomy" id="1317122"/>
    <lineage>
        <taxon>Bacteria</taxon>
        <taxon>Pseudomonadati</taxon>
        <taxon>Bacteroidota</taxon>
        <taxon>Flavobacteriia</taxon>
        <taxon>Flavobacteriales</taxon>
        <taxon>Flavobacteriaceae</taxon>
        <taxon>Aquimarina</taxon>
    </lineage>
</organism>